<evidence type="ECO:0000259" key="1">
    <source>
        <dbReference type="SMART" id="SM00849"/>
    </source>
</evidence>
<dbReference type="PANTHER" id="PTHR42951">
    <property type="entry name" value="METALLO-BETA-LACTAMASE DOMAIN-CONTAINING"/>
    <property type="match status" value="1"/>
</dbReference>
<evidence type="ECO:0000313" key="2">
    <source>
        <dbReference type="EMBL" id="MFD2171643.1"/>
    </source>
</evidence>
<dbReference type="SUPFAM" id="SSF56281">
    <property type="entry name" value="Metallo-hydrolase/oxidoreductase"/>
    <property type="match status" value="1"/>
</dbReference>
<keyword evidence="3" id="KW-1185">Reference proteome</keyword>
<name>A0ABW5A1X9_9BACL</name>
<reference evidence="3" key="1">
    <citation type="journal article" date="2019" name="Int. J. Syst. Evol. Microbiol.">
        <title>The Global Catalogue of Microorganisms (GCM) 10K type strain sequencing project: providing services to taxonomists for standard genome sequencing and annotation.</title>
        <authorList>
            <consortium name="The Broad Institute Genomics Platform"/>
            <consortium name="The Broad Institute Genome Sequencing Center for Infectious Disease"/>
            <person name="Wu L."/>
            <person name="Ma J."/>
        </authorList>
    </citation>
    <scope>NUCLEOTIDE SEQUENCE [LARGE SCALE GENOMIC DNA]</scope>
    <source>
        <strain evidence="3">CGMCC 1.13574</strain>
    </source>
</reference>
<feature type="domain" description="Metallo-beta-lactamase" evidence="1">
    <location>
        <begin position="22"/>
        <end position="231"/>
    </location>
</feature>
<dbReference type="InterPro" id="IPR050855">
    <property type="entry name" value="NDM-1-like"/>
</dbReference>
<dbReference type="Gene3D" id="3.60.15.10">
    <property type="entry name" value="Ribonuclease Z/Hydroxyacylglutathione hydrolase-like"/>
    <property type="match status" value="1"/>
</dbReference>
<organism evidence="2 3">
    <name type="scientific">Tumebacillus lipolyticus</name>
    <dbReference type="NCBI Taxonomy" id="1280370"/>
    <lineage>
        <taxon>Bacteria</taxon>
        <taxon>Bacillati</taxon>
        <taxon>Bacillota</taxon>
        <taxon>Bacilli</taxon>
        <taxon>Bacillales</taxon>
        <taxon>Alicyclobacillaceae</taxon>
        <taxon>Tumebacillus</taxon>
    </lineage>
</organism>
<dbReference type="PANTHER" id="PTHR42951:SF15">
    <property type="entry name" value="METALLO-BETA-LACTAMASE SUPERFAMILY PROTEIN"/>
    <property type="match status" value="1"/>
</dbReference>
<dbReference type="Pfam" id="PF00753">
    <property type="entry name" value="Lactamase_B"/>
    <property type="match status" value="1"/>
</dbReference>
<evidence type="ECO:0000313" key="3">
    <source>
        <dbReference type="Proteomes" id="UP001597343"/>
    </source>
</evidence>
<dbReference type="CDD" id="cd07721">
    <property type="entry name" value="yflN-like_MBL-fold"/>
    <property type="match status" value="1"/>
</dbReference>
<sequence>MRIANGVEMLEISANMMGKQSVICPTLLWDEQSAVLVDTGYPGQLPLIRQAMEQAGISFETLSKVILTHQDLDHIGSLPNILTESEQKIEVLANEIEKPFIQGEKRLLKITDEAIAQVDANFPPDVPEEWRNAFKRLLENPPHAQVDTIVVDGAELPDCGGITIIDTPGHTPGHISLYHQPSKTLIAGDAMVVRDGQLFGPDPQYTLDLDEAMRSLKKLTRYDIETVICYHGGAFGDQVNTRIAELAAGH</sequence>
<dbReference type="InterPro" id="IPR036866">
    <property type="entry name" value="RibonucZ/Hydroxyglut_hydro"/>
</dbReference>
<dbReference type="Proteomes" id="UP001597343">
    <property type="component" value="Unassembled WGS sequence"/>
</dbReference>
<dbReference type="RefSeq" id="WP_386048626.1">
    <property type="nucleotide sequence ID" value="NZ_JBHUIO010000011.1"/>
</dbReference>
<proteinExistence type="predicted"/>
<comment type="caution">
    <text evidence="2">The sequence shown here is derived from an EMBL/GenBank/DDBJ whole genome shotgun (WGS) entry which is preliminary data.</text>
</comment>
<dbReference type="SMART" id="SM00849">
    <property type="entry name" value="Lactamase_B"/>
    <property type="match status" value="1"/>
</dbReference>
<protein>
    <submittedName>
        <fullName evidence="2">MBL fold metallo-hydrolase</fullName>
    </submittedName>
</protein>
<dbReference type="EMBL" id="JBHUIO010000011">
    <property type="protein sequence ID" value="MFD2171643.1"/>
    <property type="molecule type" value="Genomic_DNA"/>
</dbReference>
<accession>A0ABW5A1X9</accession>
<gene>
    <name evidence="2" type="ORF">ACFSOY_16900</name>
</gene>
<dbReference type="InterPro" id="IPR001279">
    <property type="entry name" value="Metallo-B-lactamas"/>
</dbReference>